<evidence type="ECO:0000259" key="1">
    <source>
        <dbReference type="Pfam" id="PF00535"/>
    </source>
</evidence>
<name>A0ABQ9FRN1_TEGGR</name>
<comment type="caution">
    <text evidence="2">The sequence shown here is derived from an EMBL/GenBank/DDBJ whole genome shotgun (WGS) entry which is preliminary data.</text>
</comment>
<dbReference type="InterPro" id="IPR029044">
    <property type="entry name" value="Nucleotide-diphossugar_trans"/>
</dbReference>
<dbReference type="InterPro" id="IPR001173">
    <property type="entry name" value="Glyco_trans_2-like"/>
</dbReference>
<dbReference type="Proteomes" id="UP001217089">
    <property type="component" value="Unassembled WGS sequence"/>
</dbReference>
<accession>A0ABQ9FRN1</accession>
<proteinExistence type="predicted"/>
<feature type="domain" description="Glycosyltransferase 2-like" evidence="1">
    <location>
        <begin position="21"/>
        <end position="163"/>
    </location>
</feature>
<dbReference type="Gene3D" id="3.90.550.10">
    <property type="entry name" value="Spore Coat Polysaccharide Biosynthesis Protein SpsA, Chain A"/>
    <property type="match status" value="1"/>
</dbReference>
<evidence type="ECO:0000313" key="2">
    <source>
        <dbReference type="EMBL" id="KAJ8318940.1"/>
    </source>
</evidence>
<reference evidence="2 3" key="1">
    <citation type="submission" date="2022-12" db="EMBL/GenBank/DDBJ databases">
        <title>Chromosome-level genome of Tegillarca granosa.</title>
        <authorList>
            <person name="Kim J."/>
        </authorList>
    </citation>
    <scope>NUCLEOTIDE SEQUENCE [LARGE SCALE GENOMIC DNA]</scope>
    <source>
        <strain evidence="2">Teg-2019</strain>
        <tissue evidence="2">Adductor muscle</tissue>
    </source>
</reference>
<keyword evidence="3" id="KW-1185">Reference proteome</keyword>
<protein>
    <recommendedName>
        <fullName evidence="1">Glycosyltransferase 2-like domain-containing protein</fullName>
    </recommendedName>
</protein>
<evidence type="ECO:0000313" key="3">
    <source>
        <dbReference type="Proteomes" id="UP001217089"/>
    </source>
</evidence>
<dbReference type="Pfam" id="PF00535">
    <property type="entry name" value="Glycos_transf_2"/>
    <property type="match status" value="1"/>
</dbReference>
<dbReference type="EMBL" id="JARBDR010000214">
    <property type="protein sequence ID" value="KAJ8318940.1"/>
    <property type="molecule type" value="Genomic_DNA"/>
</dbReference>
<dbReference type="PANTHER" id="PTHR22916">
    <property type="entry name" value="GLYCOSYLTRANSFERASE"/>
    <property type="match status" value="1"/>
</dbReference>
<dbReference type="SUPFAM" id="SSF53448">
    <property type="entry name" value="Nucleotide-diphospho-sugar transferases"/>
    <property type="match status" value="1"/>
</dbReference>
<sequence length="181" mass="20612">MSAPIFDIFIVVEKCVFEILTVIIPVYNAEKWIDECLKSVLIQDFKGNIEVSLYNDGSTDTTLQLLKVWKIILEKQNISVVIKGHEGPPKGVGFAKNRAVDNSHGEYLCFLDASWTSKLFDDVMTPDRVDKQFHAAKSNQNTIVGSCFHREPVGSTERFTQWANRLTPDQLYTQIKYVHQS</sequence>
<organism evidence="2 3">
    <name type="scientific">Tegillarca granosa</name>
    <name type="common">Malaysian cockle</name>
    <name type="synonym">Anadara granosa</name>
    <dbReference type="NCBI Taxonomy" id="220873"/>
    <lineage>
        <taxon>Eukaryota</taxon>
        <taxon>Metazoa</taxon>
        <taxon>Spiralia</taxon>
        <taxon>Lophotrochozoa</taxon>
        <taxon>Mollusca</taxon>
        <taxon>Bivalvia</taxon>
        <taxon>Autobranchia</taxon>
        <taxon>Pteriomorphia</taxon>
        <taxon>Arcoida</taxon>
        <taxon>Arcoidea</taxon>
        <taxon>Arcidae</taxon>
        <taxon>Tegillarca</taxon>
    </lineage>
</organism>
<dbReference type="PANTHER" id="PTHR22916:SF3">
    <property type="entry name" value="UDP-GLCNAC:BETAGAL BETA-1,3-N-ACETYLGLUCOSAMINYLTRANSFERASE-LIKE PROTEIN 1"/>
    <property type="match status" value="1"/>
</dbReference>
<gene>
    <name evidence="2" type="ORF">KUTeg_004031</name>
</gene>